<evidence type="ECO:0000256" key="1">
    <source>
        <dbReference type="SAM" id="MobiDB-lite"/>
    </source>
</evidence>
<dbReference type="EMBL" id="GBRH01192390">
    <property type="protein sequence ID" value="JAE05506.1"/>
    <property type="molecule type" value="Transcribed_RNA"/>
</dbReference>
<proteinExistence type="predicted"/>
<organism evidence="2">
    <name type="scientific">Arundo donax</name>
    <name type="common">Giant reed</name>
    <name type="synonym">Donax arundinaceus</name>
    <dbReference type="NCBI Taxonomy" id="35708"/>
    <lineage>
        <taxon>Eukaryota</taxon>
        <taxon>Viridiplantae</taxon>
        <taxon>Streptophyta</taxon>
        <taxon>Embryophyta</taxon>
        <taxon>Tracheophyta</taxon>
        <taxon>Spermatophyta</taxon>
        <taxon>Magnoliopsida</taxon>
        <taxon>Liliopsida</taxon>
        <taxon>Poales</taxon>
        <taxon>Poaceae</taxon>
        <taxon>PACMAD clade</taxon>
        <taxon>Arundinoideae</taxon>
        <taxon>Arundineae</taxon>
        <taxon>Arundo</taxon>
    </lineage>
</organism>
<accession>A0A0A9F5S8</accession>
<reference evidence="2" key="2">
    <citation type="journal article" date="2015" name="Data Brief">
        <title>Shoot transcriptome of the giant reed, Arundo donax.</title>
        <authorList>
            <person name="Barrero R.A."/>
            <person name="Guerrero F.D."/>
            <person name="Moolhuijzen P."/>
            <person name="Goolsby J.A."/>
            <person name="Tidwell J."/>
            <person name="Bellgard S.E."/>
            <person name="Bellgard M.I."/>
        </authorList>
    </citation>
    <scope>NUCLEOTIDE SEQUENCE</scope>
    <source>
        <tissue evidence="2">Shoot tissue taken approximately 20 cm above the soil surface</tissue>
    </source>
</reference>
<name>A0A0A9F5S8_ARUDO</name>
<dbReference type="AlphaFoldDB" id="A0A0A9F5S8"/>
<sequence>MTGKNNQQTQSWISSWRSTVICWKGIDRSSQDQFKKPTNSSEAWRPRSTRLR</sequence>
<feature type="region of interest" description="Disordered" evidence="1">
    <location>
        <begin position="30"/>
        <end position="52"/>
    </location>
</feature>
<evidence type="ECO:0000313" key="2">
    <source>
        <dbReference type="EMBL" id="JAE05506.1"/>
    </source>
</evidence>
<reference evidence="2" key="1">
    <citation type="submission" date="2014-09" db="EMBL/GenBank/DDBJ databases">
        <authorList>
            <person name="Magalhaes I.L.F."/>
            <person name="Oliveira U."/>
            <person name="Santos F.R."/>
            <person name="Vidigal T.H.D.A."/>
            <person name="Brescovit A.D."/>
            <person name="Santos A.J."/>
        </authorList>
    </citation>
    <scope>NUCLEOTIDE SEQUENCE</scope>
    <source>
        <tissue evidence="2">Shoot tissue taken approximately 20 cm above the soil surface</tissue>
    </source>
</reference>
<protein>
    <submittedName>
        <fullName evidence="2">Uncharacterized protein</fullName>
    </submittedName>
</protein>